<dbReference type="PIRSF" id="PIRSF000709">
    <property type="entry name" value="6PFK_2-Ptase"/>
    <property type="match status" value="1"/>
</dbReference>
<dbReference type="PROSITE" id="PS00175">
    <property type="entry name" value="PG_MUTASE"/>
    <property type="match status" value="1"/>
</dbReference>
<dbReference type="Pfam" id="PF00300">
    <property type="entry name" value="His_Phos_1"/>
    <property type="match status" value="1"/>
</dbReference>
<proteinExistence type="predicted"/>
<name>A0ABV9WGC6_9ACTN</name>
<dbReference type="PANTHER" id="PTHR48100:SF1">
    <property type="entry name" value="HISTIDINE PHOSPHATASE FAMILY PROTEIN-RELATED"/>
    <property type="match status" value="1"/>
</dbReference>
<dbReference type="SMART" id="SM00855">
    <property type="entry name" value="PGAM"/>
    <property type="match status" value="1"/>
</dbReference>
<organism evidence="3 4">
    <name type="scientific">Dactylosporangium cerinum</name>
    <dbReference type="NCBI Taxonomy" id="1434730"/>
    <lineage>
        <taxon>Bacteria</taxon>
        <taxon>Bacillati</taxon>
        <taxon>Actinomycetota</taxon>
        <taxon>Actinomycetes</taxon>
        <taxon>Micromonosporales</taxon>
        <taxon>Micromonosporaceae</taxon>
        <taxon>Dactylosporangium</taxon>
    </lineage>
</organism>
<sequence length="210" mass="23265">MNSWDTVFLARHGQTQWNLQRRKQGRLDSALTHDGVAQARRHASALQGRGIDGIFVSPLGRAIATAGIINDALGLEIDVVDELAELDHGQFSGMTDEQVDTQFPGERQRRAADKYQWRFPGGESYADADTRAAQALHRIRHRPAQRPLIVSHEMIGRMLQRHLLDLAPQAALARAHPHDVVFQIDPATRECRSIGLPPAPLPDGTSGEVR</sequence>
<gene>
    <name evidence="3" type="ORF">ACFPIJ_57150</name>
</gene>
<evidence type="ECO:0000256" key="1">
    <source>
        <dbReference type="ARBA" id="ARBA00023152"/>
    </source>
</evidence>
<dbReference type="GO" id="GO:0016787">
    <property type="term" value="F:hydrolase activity"/>
    <property type="evidence" value="ECO:0007669"/>
    <property type="project" value="UniProtKB-KW"/>
</dbReference>
<dbReference type="InterPro" id="IPR013078">
    <property type="entry name" value="His_Pase_superF_clade-1"/>
</dbReference>
<comment type="caution">
    <text evidence="3">The sequence shown here is derived from an EMBL/GenBank/DDBJ whole genome shotgun (WGS) entry which is preliminary data.</text>
</comment>
<accession>A0ABV9WGC6</accession>
<evidence type="ECO:0000313" key="4">
    <source>
        <dbReference type="Proteomes" id="UP001595912"/>
    </source>
</evidence>
<protein>
    <submittedName>
        <fullName evidence="3">Histidine phosphatase family protein</fullName>
        <ecNumber evidence="3">3.1.3.-</ecNumber>
    </submittedName>
</protein>
<evidence type="ECO:0000256" key="2">
    <source>
        <dbReference type="ARBA" id="ARBA00023235"/>
    </source>
</evidence>
<dbReference type="PANTHER" id="PTHR48100">
    <property type="entry name" value="BROAD-SPECIFICITY PHOSPHATASE YOR283W-RELATED"/>
    <property type="match status" value="1"/>
</dbReference>
<dbReference type="RefSeq" id="WP_380128004.1">
    <property type="nucleotide sequence ID" value="NZ_JBHSIU010000121.1"/>
</dbReference>
<dbReference type="InterPro" id="IPR050275">
    <property type="entry name" value="PGM_Phosphatase"/>
</dbReference>
<dbReference type="InterPro" id="IPR029033">
    <property type="entry name" value="His_PPase_superfam"/>
</dbReference>
<dbReference type="CDD" id="cd07067">
    <property type="entry name" value="HP_PGM_like"/>
    <property type="match status" value="1"/>
</dbReference>
<dbReference type="EC" id="3.1.3.-" evidence="3"/>
<dbReference type="Gene3D" id="3.40.50.1240">
    <property type="entry name" value="Phosphoglycerate mutase-like"/>
    <property type="match status" value="1"/>
</dbReference>
<evidence type="ECO:0000313" key="3">
    <source>
        <dbReference type="EMBL" id="MFC5007327.1"/>
    </source>
</evidence>
<dbReference type="SUPFAM" id="SSF53254">
    <property type="entry name" value="Phosphoglycerate mutase-like"/>
    <property type="match status" value="1"/>
</dbReference>
<dbReference type="Proteomes" id="UP001595912">
    <property type="component" value="Unassembled WGS sequence"/>
</dbReference>
<keyword evidence="2" id="KW-0413">Isomerase</keyword>
<dbReference type="InterPro" id="IPR001345">
    <property type="entry name" value="PG/BPGM_mutase_AS"/>
</dbReference>
<keyword evidence="1" id="KW-0324">Glycolysis</keyword>
<dbReference type="EMBL" id="JBHSIU010000121">
    <property type="protein sequence ID" value="MFC5007327.1"/>
    <property type="molecule type" value="Genomic_DNA"/>
</dbReference>
<keyword evidence="4" id="KW-1185">Reference proteome</keyword>
<keyword evidence="3" id="KW-0378">Hydrolase</keyword>
<reference evidence="4" key="1">
    <citation type="journal article" date="2019" name="Int. J. Syst. Evol. Microbiol.">
        <title>The Global Catalogue of Microorganisms (GCM) 10K type strain sequencing project: providing services to taxonomists for standard genome sequencing and annotation.</title>
        <authorList>
            <consortium name="The Broad Institute Genomics Platform"/>
            <consortium name="The Broad Institute Genome Sequencing Center for Infectious Disease"/>
            <person name="Wu L."/>
            <person name="Ma J."/>
        </authorList>
    </citation>
    <scope>NUCLEOTIDE SEQUENCE [LARGE SCALE GENOMIC DNA]</scope>
    <source>
        <strain evidence="4">CGMCC 4.7152</strain>
    </source>
</reference>